<feature type="compositionally biased region" description="Low complexity" evidence="1">
    <location>
        <begin position="1752"/>
        <end position="1790"/>
    </location>
</feature>
<feature type="compositionally biased region" description="Basic and acidic residues" evidence="1">
    <location>
        <begin position="1134"/>
        <end position="1146"/>
    </location>
</feature>
<feature type="compositionally biased region" description="Basic and acidic residues" evidence="1">
    <location>
        <begin position="1256"/>
        <end position="1272"/>
    </location>
</feature>
<feature type="compositionally biased region" description="Basic and acidic residues" evidence="1">
    <location>
        <begin position="2189"/>
        <end position="2210"/>
    </location>
</feature>
<feature type="compositionally biased region" description="Basic and acidic residues" evidence="1">
    <location>
        <begin position="1061"/>
        <end position="1105"/>
    </location>
</feature>
<feature type="compositionally biased region" description="Basic and acidic residues" evidence="1">
    <location>
        <begin position="866"/>
        <end position="912"/>
    </location>
</feature>
<feature type="compositionally biased region" description="Low complexity" evidence="1">
    <location>
        <begin position="1652"/>
        <end position="1663"/>
    </location>
</feature>
<feature type="region of interest" description="Disordered" evidence="1">
    <location>
        <begin position="2082"/>
        <end position="2229"/>
    </location>
</feature>
<feature type="compositionally biased region" description="Low complexity" evidence="1">
    <location>
        <begin position="1371"/>
        <end position="1381"/>
    </location>
</feature>
<feature type="region of interest" description="Disordered" evidence="1">
    <location>
        <begin position="1652"/>
        <end position="1685"/>
    </location>
</feature>
<feature type="compositionally biased region" description="Basic and acidic residues" evidence="1">
    <location>
        <begin position="1384"/>
        <end position="1401"/>
    </location>
</feature>
<feature type="compositionally biased region" description="Basic and acidic residues" evidence="1">
    <location>
        <begin position="1419"/>
        <end position="1450"/>
    </location>
</feature>
<feature type="compositionally biased region" description="Basic and acidic residues" evidence="1">
    <location>
        <begin position="998"/>
        <end position="1018"/>
    </location>
</feature>
<feature type="compositionally biased region" description="Basic and acidic residues" evidence="1">
    <location>
        <begin position="966"/>
        <end position="990"/>
    </location>
</feature>
<dbReference type="InterPro" id="IPR033184">
    <property type="entry name" value="PRRC2"/>
</dbReference>
<feature type="compositionally biased region" description="Pro residues" evidence="1">
    <location>
        <begin position="348"/>
        <end position="366"/>
    </location>
</feature>
<feature type="compositionally biased region" description="Basic and acidic residues" evidence="1">
    <location>
        <begin position="750"/>
        <end position="775"/>
    </location>
</feature>
<sequence>MGQQGKGTGEDDCTNRSAAIDAAIAGYCSAIRTIYNKDNCCWEQCNSDIVSSTFGDKLGTEVLEQCSTWREGQASWSTFTLPVCCFLIEQEEFPTLKSSGEDKGKDGKKEEEGKDTQYGPGPSLRPQSRCRELERRRWTWRHATAAKQARFTIITNRAYVPRPDRNTTEWPPDLKSSGTSQPASKAWFGPHAWRAHDYGPSNGNATSVSDDASLSQPRPPVGADSDDYKRAAIISEKDLKEFDNLRLDQEDEGWAGAQGEIDYSEKLVFSDDDDDDKDGKPRSRRGEKREKKDDYNDDEDGGKGERGPPMPREAWGGGPMPPQYRGRPPMGMDGRWQMPPFDYMRPPSRGPPYPQYGVPPPGPRAPGPYSHPQMTPPQPPQSPQSPGPSPSPNQTPKKNETKDEMEEEHWKEKRMQRTEEMSTAIQRARQRREDEEKKMENDRKAAAAEKLRLLDERSKKRDDRDVESDTKSEGRSEGGRSSRTPSESSEKDFKTHKEQHKHSETGPGTPTSPQPHPTQMRPGQGPPPPWFWHPSMQMPPYAFGRPPVDMQGMPMYPPMRRRNDSHGSGNDGQDGEGRTEAYERDPRQFYHPMPPHLAQFDGRGPPPYFDQRMYPEYEKQMMDYERRQERDHDRREKDHRADRSFEEDLEYDTREPEKRAPRLQRDPFDDTPEDRYTPSPKELKKESRNEEKKEDKQSKEDLRDRMDHHYEERKERREDKSDNRRDDYSRKEKDYDSHSHSHSHSHKGYGNKEGRSKHPWPTDEGGRSYREKREYPNCPPPISAQQSQQNLPPRSNLITLKRPLSNTNDRKAEYLKEQSDAKSKSSNKDQQRDSKSGKENKTAEREERSKQREDQQKGNDQGEIDEVGKDKHQSKAKEDRREKEDSVGREDRPSAWDRPLRDDGKGEKRSDRNQPPLKKKREEYNADKSERRQPSSRAREFVRGRGGKVSRGSKSASTSTRGGRGGSRDGYPRGYDKRGDRGSYRTDRSKSFGGQWSDHVDELELEEEMQRRREKAEEVDYDGEEGSRSPEGAREQADSGRMRDQRERKSAPEPKPFSWENRAKSMDPKKEDSLERNKQLEDDKKTDDGQMSRKMSSEEKWESRNGRGSFQPRGEPSKRGRGGSSSMRGRGRGSLRESGDKGDRRNYSAPSKGGGSGRPGPRDGGEVSEKGPPRKDNRRQERYPPPPRFAQKRGGLNERGRGAERGRGRGRGRGGSAPPTTSLVVVKPKSAHAKVLSVEKQLRYKTSKLPPRLAKKKEQMEKERKENKGFEMKIENWDNELANNIPSHSDGLGITADQKGMMNTMSQVSTTQIPSSMTIQSSSMGSLVTAPLPVASAWGAKPHISYATATGSVEKPENHDSGVDVSDQPNSASSSTRSSPSAENKLKNEKAIHPEDDKLSNAEKSSFGSPKPQRQPKITRSEKVSVKDTMEKPDGMKAIKKPESLKDKARNASAIEKPEPIQLPPSFSKVTMDESNEIKLDFIYDDDLATSFPDKSEQKTSTAEEGSPVTVSLSSGTGSDHNAGPASPAAQDLNSKIAAVKTFWESDQTTVFDVMPGTAGLGNTVATSETDLASAPSFHSFSSDNNLAGPDSSGLNIESVVMSVADDGSRGASKNLSPRMQDALTFNSSSMDASMDSKNGEQTNVCKVKPQQLQSQLESDSLSNSAGSGGMLGVPTEDPSSSLQSMLSSQHPFVSFPIGTSQILQQETRLNQSNFGYGLSQQPPPMGQQSLFMTPSQESFPMSQLSAYNRNQPQQQQQQQQQQHAQFGQTPPQQNTIMVSSATSSLMSTSIKPPNQNTAYGTIPKNLATGSLQFGQQMNSTSLQPSQMSFIQYDPSTLFGNLTQPAQNVNNSQILNSHVVQQRVQPHQGTSSFYQQSQQPMQQSFFSNQPQSNNIQPMGNGNRKTGGEQLMFQACILSGALQQAAAAGPQFSMQTFGNQTNNPVATGLSLPLQASNPAAAVAQQALGLGHQTNVSKVSQFSHPLQQPSQTPVSPQSTPLKSPPQSTNFGVASSVQQSQGGSKFFGTNQLQNRAGNQRYNFTNNTVHNNINAAQFNPKINPSYGQHMQSGASVVRPQMLMNTANFRPNVPPSQGSFPNPIQRPGGQMPSNPRPPRPQGKTPAPPPPPQENNSKTGSAFKAQQAKERQGLLAHAQSFLNPQNKPSIKNLPAKAETAATEKKASPSPNGGEPDSKPATEKYKEGKDIHRKDVNGDNSAPQAEKWDVKLEGKS</sequence>
<feature type="compositionally biased region" description="Basic and acidic residues" evidence="1">
    <location>
        <begin position="431"/>
        <end position="480"/>
    </location>
</feature>
<proteinExistence type="predicted"/>
<feature type="region of interest" description="Disordered" evidence="1">
    <location>
        <begin position="1976"/>
        <end position="2011"/>
    </location>
</feature>
<gene>
    <name evidence="2" type="ORF">CGI_10008870</name>
</gene>
<feature type="compositionally biased region" description="Basic and acidic residues" evidence="1">
    <location>
        <begin position="575"/>
        <end position="588"/>
    </location>
</feature>
<dbReference type="InParanoid" id="K1Q4P2"/>
<dbReference type="HOGENOM" id="CLU_228706_0_0_1"/>
<feature type="compositionally biased region" description="Polar residues" evidence="1">
    <location>
        <begin position="1499"/>
        <end position="1520"/>
    </location>
</feature>
<feature type="region of interest" description="Disordered" evidence="1">
    <location>
        <begin position="162"/>
        <end position="186"/>
    </location>
</feature>
<feature type="compositionally biased region" description="Basic and acidic residues" evidence="1">
    <location>
        <begin position="99"/>
        <end position="115"/>
    </location>
</feature>
<feature type="region of interest" description="Disordered" evidence="1">
    <location>
        <begin position="1349"/>
        <end position="1468"/>
    </location>
</feature>
<feature type="compositionally biased region" description="Basic and acidic residues" evidence="1">
    <location>
        <begin position="1025"/>
        <end position="1052"/>
    </location>
</feature>
<name>K1Q4P2_MAGGI</name>
<feature type="compositionally biased region" description="Basic and acidic residues" evidence="1">
    <location>
        <begin position="808"/>
        <end position="857"/>
    </location>
</feature>
<feature type="region of interest" description="Disordered" evidence="1">
    <location>
        <begin position="1749"/>
        <end position="1803"/>
    </location>
</feature>
<feature type="compositionally biased region" description="Basic and acidic residues" evidence="1">
    <location>
        <begin position="2219"/>
        <end position="2229"/>
    </location>
</feature>
<protein>
    <submittedName>
        <fullName evidence="2">BAT2 domain-containing protein 1</fullName>
    </submittedName>
</protein>
<feature type="compositionally biased region" description="Polar residues" evidence="1">
    <location>
        <begin position="783"/>
        <end position="798"/>
    </location>
</feature>
<feature type="region of interest" description="Disordered" evidence="1">
    <location>
        <begin position="250"/>
        <end position="1228"/>
    </location>
</feature>
<feature type="region of interest" description="Disordered" evidence="1">
    <location>
        <begin position="198"/>
        <end position="229"/>
    </location>
</feature>
<dbReference type="PANTHER" id="PTHR14038">
    <property type="entry name" value="BAT2 HLA-B-ASSOCIATED TRANSCRIPT 2"/>
    <property type="match status" value="1"/>
</dbReference>
<accession>K1Q4P2</accession>
<feature type="compositionally biased region" description="Basic and acidic residues" evidence="1">
    <location>
        <begin position="613"/>
        <end position="739"/>
    </location>
</feature>
<feature type="compositionally biased region" description="Pro residues" evidence="1">
    <location>
        <begin position="2109"/>
        <end position="2127"/>
    </location>
</feature>
<feature type="compositionally biased region" description="Basic and acidic residues" evidence="1">
    <location>
        <begin position="488"/>
        <end position="504"/>
    </location>
</feature>
<dbReference type="GO" id="GO:0030154">
    <property type="term" value="P:cell differentiation"/>
    <property type="evidence" value="ECO:0007669"/>
    <property type="project" value="TreeGrafter"/>
</dbReference>
<organism evidence="2">
    <name type="scientific">Magallana gigas</name>
    <name type="common">Pacific oyster</name>
    <name type="synonym">Crassostrea gigas</name>
    <dbReference type="NCBI Taxonomy" id="29159"/>
    <lineage>
        <taxon>Eukaryota</taxon>
        <taxon>Metazoa</taxon>
        <taxon>Spiralia</taxon>
        <taxon>Lophotrochozoa</taxon>
        <taxon>Mollusca</taxon>
        <taxon>Bivalvia</taxon>
        <taxon>Autobranchia</taxon>
        <taxon>Pteriomorphia</taxon>
        <taxon>Ostreida</taxon>
        <taxon>Ostreoidea</taxon>
        <taxon>Ostreidae</taxon>
        <taxon>Magallana</taxon>
    </lineage>
</organism>
<feature type="compositionally biased region" description="Polar residues" evidence="1">
    <location>
        <begin position="2154"/>
        <end position="2163"/>
    </location>
</feature>
<feature type="compositionally biased region" description="Polar residues" evidence="1">
    <location>
        <begin position="201"/>
        <end position="216"/>
    </location>
</feature>
<dbReference type="EMBL" id="JH817894">
    <property type="protein sequence ID" value="EKC23860.1"/>
    <property type="molecule type" value="Genomic_DNA"/>
</dbReference>
<feature type="compositionally biased region" description="Polar residues" evidence="1">
    <location>
        <begin position="1791"/>
        <end position="1800"/>
    </location>
</feature>
<feature type="region of interest" description="Disordered" evidence="1">
    <location>
        <begin position="96"/>
        <end position="130"/>
    </location>
</feature>
<feature type="compositionally biased region" description="Basic and acidic residues" evidence="1">
    <location>
        <begin position="1160"/>
        <end position="1182"/>
    </location>
</feature>
<feature type="compositionally biased region" description="Basic and acidic residues" evidence="1">
    <location>
        <begin position="920"/>
        <end position="943"/>
    </location>
</feature>
<evidence type="ECO:0000256" key="1">
    <source>
        <dbReference type="SAM" id="MobiDB-lite"/>
    </source>
</evidence>
<feature type="region of interest" description="Disordered" evidence="1">
    <location>
        <begin position="1714"/>
        <end position="1733"/>
    </location>
</feature>
<feature type="compositionally biased region" description="Basic and acidic residues" evidence="1">
    <location>
        <begin position="397"/>
        <end position="420"/>
    </location>
</feature>
<feature type="compositionally biased region" description="Polar residues" evidence="1">
    <location>
        <begin position="2082"/>
        <end position="2097"/>
    </location>
</feature>
<feature type="compositionally biased region" description="Low complexity" evidence="1">
    <location>
        <begin position="1983"/>
        <end position="1999"/>
    </location>
</feature>
<dbReference type="PANTHER" id="PTHR14038:SF0">
    <property type="entry name" value="LP18708P"/>
    <property type="match status" value="1"/>
</dbReference>
<evidence type="ECO:0000313" key="2">
    <source>
        <dbReference type="EMBL" id="EKC23860.1"/>
    </source>
</evidence>
<feature type="compositionally biased region" description="Pro residues" evidence="1">
    <location>
        <begin position="374"/>
        <end position="393"/>
    </location>
</feature>
<reference evidence="2" key="1">
    <citation type="journal article" date="2012" name="Nature">
        <title>The oyster genome reveals stress adaptation and complexity of shell formation.</title>
        <authorList>
            <person name="Zhang G."/>
            <person name="Fang X."/>
            <person name="Guo X."/>
            <person name="Li L."/>
            <person name="Luo R."/>
            <person name="Xu F."/>
            <person name="Yang P."/>
            <person name="Zhang L."/>
            <person name="Wang X."/>
            <person name="Qi H."/>
            <person name="Xiong Z."/>
            <person name="Que H."/>
            <person name="Xie Y."/>
            <person name="Holland P.W."/>
            <person name="Paps J."/>
            <person name="Zhu Y."/>
            <person name="Wu F."/>
            <person name="Chen Y."/>
            <person name="Wang J."/>
            <person name="Peng C."/>
            <person name="Meng J."/>
            <person name="Yang L."/>
            <person name="Liu J."/>
            <person name="Wen B."/>
            <person name="Zhang N."/>
            <person name="Huang Z."/>
            <person name="Zhu Q."/>
            <person name="Feng Y."/>
            <person name="Mount A."/>
            <person name="Hedgecock D."/>
            <person name="Xu Z."/>
            <person name="Liu Y."/>
            <person name="Domazet-Loso T."/>
            <person name="Du Y."/>
            <person name="Sun X."/>
            <person name="Zhang S."/>
            <person name="Liu B."/>
            <person name="Cheng P."/>
            <person name="Jiang X."/>
            <person name="Li J."/>
            <person name="Fan D."/>
            <person name="Wang W."/>
            <person name="Fu W."/>
            <person name="Wang T."/>
            <person name="Wang B."/>
            <person name="Zhang J."/>
            <person name="Peng Z."/>
            <person name="Li Y."/>
            <person name="Li N."/>
            <person name="Wang J."/>
            <person name="Chen M."/>
            <person name="He Y."/>
            <person name="Tan F."/>
            <person name="Song X."/>
            <person name="Zheng Q."/>
            <person name="Huang R."/>
            <person name="Yang H."/>
            <person name="Du X."/>
            <person name="Chen L."/>
            <person name="Yang M."/>
            <person name="Gaffney P.M."/>
            <person name="Wang S."/>
            <person name="Luo L."/>
            <person name="She Z."/>
            <person name="Ming Y."/>
            <person name="Huang W."/>
            <person name="Zhang S."/>
            <person name="Huang B."/>
            <person name="Zhang Y."/>
            <person name="Qu T."/>
            <person name="Ni P."/>
            <person name="Miao G."/>
            <person name="Wang J."/>
            <person name="Wang Q."/>
            <person name="Steinberg C.E."/>
            <person name="Wang H."/>
            <person name="Li N."/>
            <person name="Qian L."/>
            <person name="Zhang G."/>
            <person name="Li Y."/>
            <person name="Yang H."/>
            <person name="Liu X."/>
            <person name="Wang J."/>
            <person name="Yin Y."/>
            <person name="Wang J."/>
        </authorList>
    </citation>
    <scope>NUCLEOTIDE SEQUENCE [LARGE SCALE GENOMIC DNA]</scope>
    <source>
        <strain evidence="2">05x7-T-G4-1.051#20</strain>
    </source>
</reference>
<feature type="compositionally biased region" description="Basic residues" evidence="1">
    <location>
        <begin position="740"/>
        <end position="749"/>
    </location>
</feature>
<feature type="compositionally biased region" description="Basic and acidic residues" evidence="1">
    <location>
        <begin position="1195"/>
        <end position="1207"/>
    </location>
</feature>
<feature type="region of interest" description="Disordered" evidence="1">
    <location>
        <begin position="1490"/>
        <end position="1530"/>
    </location>
</feature>
<feature type="compositionally biased region" description="Low complexity" evidence="1">
    <location>
        <begin position="950"/>
        <end position="961"/>
    </location>
</feature>
<feature type="region of interest" description="Disordered" evidence="1">
    <location>
        <begin position="1246"/>
        <end position="1272"/>
    </location>
</feature>